<feature type="non-terminal residue" evidence="1">
    <location>
        <position position="433"/>
    </location>
</feature>
<keyword evidence="2" id="KW-1185">Reference proteome</keyword>
<dbReference type="AlphaFoldDB" id="A0A2P4YUT5"/>
<evidence type="ECO:0000313" key="2">
    <source>
        <dbReference type="Proteomes" id="UP000237271"/>
    </source>
</evidence>
<dbReference type="Gene3D" id="1.25.40.10">
    <property type="entry name" value="Tetratricopeptide repeat domain"/>
    <property type="match status" value="1"/>
</dbReference>
<proteinExistence type="predicted"/>
<protein>
    <submittedName>
        <fullName evidence="1">Mitochondrial protein</fullName>
    </submittedName>
</protein>
<comment type="caution">
    <text evidence="1">The sequence shown here is derived from an EMBL/GenBank/DDBJ whole genome shotgun (WGS) entry which is preliminary data.</text>
</comment>
<name>A0A2P4YUT5_9STRA</name>
<gene>
    <name evidence="1" type="ORF">PHPALM_446</name>
</gene>
<dbReference type="OrthoDB" id="6105938at2759"/>
<accession>A0A2P4YUT5</accession>
<dbReference type="EMBL" id="NCKW01000053">
    <property type="protein sequence ID" value="POM81563.1"/>
    <property type="molecule type" value="Genomic_DNA"/>
</dbReference>
<organism evidence="1 2">
    <name type="scientific">Phytophthora palmivora</name>
    <dbReference type="NCBI Taxonomy" id="4796"/>
    <lineage>
        <taxon>Eukaryota</taxon>
        <taxon>Sar</taxon>
        <taxon>Stramenopiles</taxon>
        <taxon>Oomycota</taxon>
        <taxon>Peronosporomycetes</taxon>
        <taxon>Peronosporales</taxon>
        <taxon>Peronosporaceae</taxon>
        <taxon>Phytophthora</taxon>
    </lineage>
</organism>
<dbReference type="InterPro" id="IPR011990">
    <property type="entry name" value="TPR-like_helical_dom_sf"/>
</dbReference>
<sequence length="433" mass="48153">MLLGPSRSTARACVRRLGLISAVHAPTQRSFIRPVNALNVLQQPPVAFLRFNSTEAAAATSTVAIDGQKPVAAKRRKSKRVKKKVSTTAAAADVEKVEVPTPVATAPKKKKKPMNQKEVEEEMLSRAIKGDANVATQTSKKDSKAIETAVVPATEPMPLKHLKTDKITMTLQEIAALQKTLPSEKEIASLITKLRRVSFDNAHKLFDLIFNFGNPYLDENFLTPGVLACCEAKKPTEGIHMAKKPTEGIHIVRDMLNQGRKVDESTLRTLFDACDAASAAVEVIELWELMGKAGMKLKLADYNRFLDICYRQEYLDGAVKVLKQLRLMRPISVHTYMHWLLRASIVWRSDAFFDILMEMRLSEVEPEIMSLTSLESGRKDRALTVMEGVRAVGLDPCFAMSSVFSSMQSSVYRNGPSHQALSKNDIKNARKKF</sequence>
<reference evidence="1 2" key="1">
    <citation type="journal article" date="2017" name="Genome Biol. Evol.">
        <title>Phytophthora megakarya and P. palmivora, closely related causal agents of cacao black pod rot, underwent increases in genome sizes and gene numbers by different mechanisms.</title>
        <authorList>
            <person name="Ali S.S."/>
            <person name="Shao J."/>
            <person name="Lary D.J."/>
            <person name="Kronmiller B."/>
            <person name="Shen D."/>
            <person name="Strem M.D."/>
            <person name="Amoako-Attah I."/>
            <person name="Akrofi A.Y."/>
            <person name="Begoude B.A."/>
            <person name="Ten Hoopen G.M."/>
            <person name="Coulibaly K."/>
            <person name="Kebe B.I."/>
            <person name="Melnick R.L."/>
            <person name="Guiltinan M.J."/>
            <person name="Tyler B.M."/>
            <person name="Meinhardt L.W."/>
            <person name="Bailey B.A."/>
        </authorList>
    </citation>
    <scope>NUCLEOTIDE SEQUENCE [LARGE SCALE GENOMIC DNA]</scope>
    <source>
        <strain evidence="2">sbr112.9</strain>
    </source>
</reference>
<evidence type="ECO:0000313" key="1">
    <source>
        <dbReference type="EMBL" id="POM81563.1"/>
    </source>
</evidence>
<dbReference type="Proteomes" id="UP000237271">
    <property type="component" value="Unassembled WGS sequence"/>
</dbReference>